<protein>
    <submittedName>
        <fullName evidence="2">Uncharacterized protein</fullName>
    </submittedName>
</protein>
<evidence type="ECO:0000313" key="5">
    <source>
        <dbReference type="Proteomes" id="UP000663866"/>
    </source>
</evidence>
<sequence length="115" mass="12929">MLSTFAIVGLEVVSVVISPILGTLYAGFWCALIFTLSWTNAFFSNVICDELKASYSPLYFSQPLRRKVQILKAQIACAVVISATALLYMFIFISTRLAVRRSTCRVLIQQQQQQQ</sequence>
<reference evidence="2" key="1">
    <citation type="submission" date="2021-02" db="EMBL/GenBank/DDBJ databases">
        <authorList>
            <person name="Nowell W R."/>
        </authorList>
    </citation>
    <scope>NUCLEOTIDE SEQUENCE</scope>
</reference>
<keyword evidence="1" id="KW-0812">Transmembrane</keyword>
<evidence type="ECO:0000313" key="4">
    <source>
        <dbReference type="Proteomes" id="UP000663842"/>
    </source>
</evidence>
<evidence type="ECO:0000313" key="2">
    <source>
        <dbReference type="EMBL" id="CAF3974892.1"/>
    </source>
</evidence>
<gene>
    <name evidence="3" type="ORF">OVN521_LOCUS29728</name>
    <name evidence="2" type="ORF">UXM345_LOCUS14698</name>
</gene>
<keyword evidence="5" id="KW-1185">Reference proteome</keyword>
<dbReference type="AlphaFoldDB" id="A0A819M6Z4"/>
<dbReference type="EMBL" id="CAJOBF010001688">
    <property type="protein sequence ID" value="CAF3974892.1"/>
    <property type="molecule type" value="Genomic_DNA"/>
</dbReference>
<keyword evidence="1" id="KW-1133">Transmembrane helix</keyword>
<evidence type="ECO:0000313" key="3">
    <source>
        <dbReference type="EMBL" id="CAF4264112.1"/>
    </source>
</evidence>
<keyword evidence="1" id="KW-0472">Membrane</keyword>
<proteinExistence type="predicted"/>
<dbReference type="EMBL" id="CAJOBG010009338">
    <property type="protein sequence ID" value="CAF4264112.1"/>
    <property type="molecule type" value="Genomic_DNA"/>
</dbReference>
<accession>A0A819M6Z4</accession>
<evidence type="ECO:0000256" key="1">
    <source>
        <dbReference type="SAM" id="Phobius"/>
    </source>
</evidence>
<name>A0A819M6Z4_9BILA</name>
<feature type="transmembrane region" description="Helical" evidence="1">
    <location>
        <begin position="73"/>
        <end position="93"/>
    </location>
</feature>
<organism evidence="2 4">
    <name type="scientific">Rotaria magnacalcarata</name>
    <dbReference type="NCBI Taxonomy" id="392030"/>
    <lineage>
        <taxon>Eukaryota</taxon>
        <taxon>Metazoa</taxon>
        <taxon>Spiralia</taxon>
        <taxon>Gnathifera</taxon>
        <taxon>Rotifera</taxon>
        <taxon>Eurotatoria</taxon>
        <taxon>Bdelloidea</taxon>
        <taxon>Philodinida</taxon>
        <taxon>Philodinidae</taxon>
        <taxon>Rotaria</taxon>
    </lineage>
</organism>
<feature type="transmembrane region" description="Helical" evidence="1">
    <location>
        <begin position="12"/>
        <end position="36"/>
    </location>
</feature>
<dbReference type="Proteomes" id="UP000663842">
    <property type="component" value="Unassembled WGS sequence"/>
</dbReference>
<dbReference type="Proteomes" id="UP000663866">
    <property type="component" value="Unassembled WGS sequence"/>
</dbReference>
<comment type="caution">
    <text evidence="2">The sequence shown here is derived from an EMBL/GenBank/DDBJ whole genome shotgun (WGS) entry which is preliminary data.</text>
</comment>